<name>A0A0C6P8Y0_BORBO</name>
<evidence type="ECO:0008006" key="5">
    <source>
        <dbReference type="Google" id="ProtNLM"/>
    </source>
</evidence>
<dbReference type="EMBL" id="HE965806">
    <property type="protein sequence ID" value="CCJ54813.1"/>
    <property type="molecule type" value="Genomic_DNA"/>
</dbReference>
<evidence type="ECO:0000256" key="2">
    <source>
        <dbReference type="SAM" id="SignalP"/>
    </source>
</evidence>
<keyword evidence="2" id="KW-0732">Signal</keyword>
<dbReference type="InterPro" id="IPR005064">
    <property type="entry name" value="BUG"/>
</dbReference>
<dbReference type="HOGENOM" id="CLU_045683_0_0_4"/>
<dbReference type="Gene3D" id="3.40.190.150">
    <property type="entry name" value="Bordetella uptake gene, domain 1"/>
    <property type="match status" value="1"/>
</dbReference>
<proteinExistence type="inferred from homology"/>
<sequence length="324" mass="33708">MNWITRTVVGAAVGILGALGGANAATYPDKPITLVVPFPPGGGTDIMGRALAEQLGRELKQPVIVVNRSGAAGNIGAASVARANNDGYTLLMTSAPFAIAPAIFPDLSFHPIKDFTAITQISMVPLLVVTRANSPLNSISDLVAAAKQNKESISFATFGVASPPHLTGQKIQELAGIKMLHIPYKGGSEAITELLSGQVSIGILDVISMMPMVKDGQLKALAITGPVRAQALPDVPTLVEAGISYDDVGWFGLFAPAGLSPAITQILNVAVNKILAKPEMQKLIVASGTVPITPSTSPGEWQTLFNENVRAWGASATEALKEDE</sequence>
<dbReference type="InterPro" id="IPR042100">
    <property type="entry name" value="Bug_dom1"/>
</dbReference>
<dbReference type="KEGG" id="bbh:BN112_2896"/>
<evidence type="ECO:0000313" key="4">
    <source>
        <dbReference type="Proteomes" id="UP000007564"/>
    </source>
</evidence>
<dbReference type="Pfam" id="PF03401">
    <property type="entry name" value="TctC"/>
    <property type="match status" value="1"/>
</dbReference>
<dbReference type="PIRSF" id="PIRSF017082">
    <property type="entry name" value="YflP"/>
    <property type="match status" value="1"/>
</dbReference>
<reference evidence="3 4" key="1">
    <citation type="journal article" date="2012" name="BMC Genomics">
        <title>Comparative genomics of the classical Bordetella subspecies: the evolution and exchange of virulence-associated diversity amongst closely related pathogens.</title>
        <authorList>
            <person name="Park J."/>
            <person name="Zhang Y."/>
            <person name="Buboltz A.M."/>
            <person name="Zhang X."/>
            <person name="Schuster S.C."/>
            <person name="Ahuja U."/>
            <person name="Liu M."/>
            <person name="Miller J.F."/>
            <person name="Sebaihia M."/>
            <person name="Bentley S.D."/>
            <person name="Parkhill J."/>
            <person name="Harvill E.T."/>
        </authorList>
    </citation>
    <scope>NUCLEOTIDE SEQUENCE [LARGE SCALE GENOMIC DNA]</scope>
    <source>
        <strain evidence="3 4">253</strain>
    </source>
</reference>
<organism evidence="3 4">
    <name type="scientific">Bordetella bronchiseptica 253</name>
    <dbReference type="NCBI Taxonomy" id="568707"/>
    <lineage>
        <taxon>Bacteria</taxon>
        <taxon>Pseudomonadati</taxon>
        <taxon>Pseudomonadota</taxon>
        <taxon>Betaproteobacteria</taxon>
        <taxon>Burkholderiales</taxon>
        <taxon>Alcaligenaceae</taxon>
        <taxon>Bordetella</taxon>
    </lineage>
</organism>
<dbReference type="Proteomes" id="UP000007564">
    <property type="component" value="Chromosome"/>
</dbReference>
<feature type="chain" id="PRO_5002190091" description="Tripartite tricarboxylate transporter substrate binding protein" evidence="2">
    <location>
        <begin position="25"/>
        <end position="324"/>
    </location>
</feature>
<accession>A0A0C6P8Y0</accession>
<protein>
    <recommendedName>
        <fullName evidence="5">Tripartite tricarboxylate transporter substrate binding protein</fullName>
    </recommendedName>
</protein>
<dbReference type="PANTHER" id="PTHR42928:SF5">
    <property type="entry name" value="BLR1237 PROTEIN"/>
    <property type="match status" value="1"/>
</dbReference>
<evidence type="ECO:0000313" key="3">
    <source>
        <dbReference type="EMBL" id="CCJ54813.1"/>
    </source>
</evidence>
<feature type="signal peptide" evidence="2">
    <location>
        <begin position="1"/>
        <end position="24"/>
    </location>
</feature>
<dbReference type="AlphaFoldDB" id="A0A0C6P8Y0"/>
<dbReference type="Gene3D" id="3.40.190.10">
    <property type="entry name" value="Periplasmic binding protein-like II"/>
    <property type="match status" value="1"/>
</dbReference>
<dbReference type="SUPFAM" id="SSF53850">
    <property type="entry name" value="Periplasmic binding protein-like II"/>
    <property type="match status" value="1"/>
</dbReference>
<comment type="similarity">
    <text evidence="1">Belongs to the UPF0065 (bug) family.</text>
</comment>
<evidence type="ECO:0000256" key="1">
    <source>
        <dbReference type="ARBA" id="ARBA00006987"/>
    </source>
</evidence>
<dbReference type="OrthoDB" id="8678477at2"/>
<gene>
    <name evidence="3" type="ORF">BN112_2896</name>
</gene>
<dbReference type="PANTHER" id="PTHR42928">
    <property type="entry name" value="TRICARBOXYLATE-BINDING PROTEIN"/>
    <property type="match status" value="1"/>
</dbReference>
<dbReference type="RefSeq" id="WP_015064600.1">
    <property type="nucleotide sequence ID" value="NC_019382.1"/>
</dbReference>
<dbReference type="CDD" id="cd13578">
    <property type="entry name" value="PBP2_Bug27"/>
    <property type="match status" value="1"/>
</dbReference>